<keyword evidence="3" id="KW-0768">Sushi</keyword>
<feature type="domain" description="Sushi" evidence="6">
    <location>
        <begin position="291"/>
        <end position="352"/>
    </location>
</feature>
<dbReference type="PANTHER" id="PTHR22803">
    <property type="entry name" value="MANNOSE, PHOSPHOLIPASE, LECTIN RECEPTOR RELATED"/>
    <property type="match status" value="1"/>
</dbReference>
<dbReference type="InterPro" id="IPR036179">
    <property type="entry name" value="Ig-like_dom_sf"/>
</dbReference>
<dbReference type="InterPro" id="IPR009030">
    <property type="entry name" value="Growth_fac_rcpt_cys_sf"/>
</dbReference>
<dbReference type="InterPro" id="IPR016186">
    <property type="entry name" value="C-type_lectin-like/link_sf"/>
</dbReference>
<dbReference type="Gene3D" id="2.10.70.10">
    <property type="entry name" value="Complement Module, domain 1"/>
    <property type="match status" value="1"/>
</dbReference>
<evidence type="ECO:0000256" key="1">
    <source>
        <dbReference type="ARBA" id="ARBA00022729"/>
    </source>
</evidence>
<dbReference type="CDD" id="cd00096">
    <property type="entry name" value="Ig"/>
    <property type="match status" value="1"/>
</dbReference>
<dbReference type="PROSITE" id="PS50041">
    <property type="entry name" value="C_TYPE_LECTIN_2"/>
    <property type="match status" value="1"/>
</dbReference>
<protein>
    <submittedName>
        <fullName evidence="7">Pulmonary surfactant-associated protein A</fullName>
    </submittedName>
</protein>
<dbReference type="SUPFAM" id="SSF48726">
    <property type="entry name" value="Immunoglobulin"/>
    <property type="match status" value="1"/>
</dbReference>
<dbReference type="SMART" id="SM00034">
    <property type="entry name" value="CLECT"/>
    <property type="match status" value="1"/>
</dbReference>
<dbReference type="Gene3D" id="2.60.40.10">
    <property type="entry name" value="Immunoglobulins"/>
    <property type="match status" value="1"/>
</dbReference>
<dbReference type="CDD" id="cd00033">
    <property type="entry name" value="CCP"/>
    <property type="match status" value="1"/>
</dbReference>
<reference evidence="8" key="1">
    <citation type="journal article" date="2017" name="bioRxiv">
        <title>Comparative analysis of the genomes of Stylophora pistillata and Acropora digitifera provides evidence for extensive differences between species of corals.</title>
        <authorList>
            <person name="Voolstra C.R."/>
            <person name="Li Y."/>
            <person name="Liew Y.J."/>
            <person name="Baumgarten S."/>
            <person name="Zoccola D."/>
            <person name="Flot J.-F."/>
            <person name="Tambutte S."/>
            <person name="Allemand D."/>
            <person name="Aranda M."/>
        </authorList>
    </citation>
    <scope>NUCLEOTIDE SEQUENCE [LARGE SCALE GENOMIC DNA]</scope>
</reference>
<dbReference type="SMART" id="SM00032">
    <property type="entry name" value="CCP"/>
    <property type="match status" value="1"/>
</dbReference>
<dbReference type="SUPFAM" id="SSF57184">
    <property type="entry name" value="Growth factor receptor domain"/>
    <property type="match status" value="1"/>
</dbReference>
<evidence type="ECO:0000256" key="3">
    <source>
        <dbReference type="PROSITE-ProRule" id="PRU00302"/>
    </source>
</evidence>
<dbReference type="InterPro" id="IPR011641">
    <property type="entry name" value="Tyr-kin_ephrin_A/B_rcpt-like"/>
</dbReference>
<dbReference type="Pfam" id="PF00059">
    <property type="entry name" value="Lectin_C"/>
    <property type="match status" value="1"/>
</dbReference>
<dbReference type="OrthoDB" id="5971167at2759"/>
<dbReference type="InterPro" id="IPR016187">
    <property type="entry name" value="CTDL_fold"/>
</dbReference>
<dbReference type="PROSITE" id="PS50835">
    <property type="entry name" value="IG_LIKE"/>
    <property type="match status" value="1"/>
</dbReference>
<dbReference type="InterPro" id="IPR007110">
    <property type="entry name" value="Ig-like_dom"/>
</dbReference>
<dbReference type="SUPFAM" id="SSF56436">
    <property type="entry name" value="C-type lectin-like"/>
    <property type="match status" value="1"/>
</dbReference>
<evidence type="ECO:0000259" key="6">
    <source>
        <dbReference type="PROSITE" id="PS50923"/>
    </source>
</evidence>
<dbReference type="Gene3D" id="2.10.50.10">
    <property type="entry name" value="Tumor Necrosis Factor Receptor, subunit A, domain 2"/>
    <property type="match status" value="1"/>
</dbReference>
<evidence type="ECO:0000256" key="2">
    <source>
        <dbReference type="ARBA" id="ARBA00023157"/>
    </source>
</evidence>
<dbReference type="InterPro" id="IPR013783">
    <property type="entry name" value="Ig-like_fold"/>
</dbReference>
<feature type="domain" description="Ig-like" evidence="5">
    <location>
        <begin position="1"/>
        <end position="69"/>
    </location>
</feature>
<evidence type="ECO:0000259" key="5">
    <source>
        <dbReference type="PROSITE" id="PS50835"/>
    </source>
</evidence>
<dbReference type="AlphaFoldDB" id="A0A2B4SGT7"/>
<organism evidence="7 8">
    <name type="scientific">Stylophora pistillata</name>
    <name type="common">Smooth cauliflower coral</name>
    <dbReference type="NCBI Taxonomy" id="50429"/>
    <lineage>
        <taxon>Eukaryota</taxon>
        <taxon>Metazoa</taxon>
        <taxon>Cnidaria</taxon>
        <taxon>Anthozoa</taxon>
        <taxon>Hexacorallia</taxon>
        <taxon>Scleractinia</taxon>
        <taxon>Astrocoeniina</taxon>
        <taxon>Pocilloporidae</taxon>
        <taxon>Stylophora</taxon>
    </lineage>
</organism>
<keyword evidence="1" id="KW-0732">Signal</keyword>
<keyword evidence="2" id="KW-1015">Disulfide bond</keyword>
<feature type="domain" description="C-type lectin" evidence="4">
    <location>
        <begin position="351"/>
        <end position="436"/>
    </location>
</feature>
<comment type="caution">
    <text evidence="3">Lacks conserved residue(s) required for the propagation of feature annotation.</text>
</comment>
<dbReference type="InterPro" id="IPR001304">
    <property type="entry name" value="C-type_lectin-like"/>
</dbReference>
<comment type="caution">
    <text evidence="7">The sequence shown here is derived from an EMBL/GenBank/DDBJ whole genome shotgun (WGS) entry which is preliminary data.</text>
</comment>
<dbReference type="Pfam" id="PF00084">
    <property type="entry name" value="Sushi"/>
    <property type="match status" value="1"/>
</dbReference>
<evidence type="ECO:0000259" key="4">
    <source>
        <dbReference type="PROSITE" id="PS50041"/>
    </source>
</evidence>
<gene>
    <name evidence="7" type="primary">SFTPA1</name>
    <name evidence="7" type="ORF">AWC38_SpisGene6172</name>
</gene>
<dbReference type="SMART" id="SM01411">
    <property type="entry name" value="Ephrin_rec_like"/>
    <property type="match status" value="1"/>
</dbReference>
<dbReference type="EMBL" id="LSMT01000071">
    <property type="protein sequence ID" value="PFX29111.1"/>
    <property type="molecule type" value="Genomic_DNA"/>
</dbReference>
<sequence length="455" mass="51845">MICNSTGIPRPSTEWFFIPMKGMSRDAVRLNVTDPVLEMGNLTTENAGFYYCNVSNLHGGVQSKIARLDVLRFIPGVPRIALSLKLKQCISTHSDENSSPHNCKGNRIDKFRQIDTKDYQHLTQKMLERMSWPEKKIHNVYYTPFPDAVISFVLHGEDPITPEGKKLEALNEFSLSRQRIGNSLKKLYSSLENEKLKIRKGNLTITGDKDSLVVRFPSQKCPSGTRTHEDGYLCEYCPPGYYEIGKRICEPCPVGTYQPDERSTECVKCPYLVSHTEPGAVRESFCSDISKPCTKPPKTDVVHAQLPNNIKTLHRSGQTFDFECQPGYKVVGNTTTECNEGNWTKTDFYCEEEENEFVKELAKVYLREKKRTRAQMWLGLRKMHVIGNFLWVDGSPLDGYTNWTPGEPNNARGQELCTEILISGKYQLGKWNDVNCHITRHKSLTVCEKPLRDGK</sequence>
<dbReference type="InterPro" id="IPR050111">
    <property type="entry name" value="C-type_lectin/snaclec_domain"/>
</dbReference>
<accession>A0A2B4SGT7</accession>
<dbReference type="Gene3D" id="3.10.100.10">
    <property type="entry name" value="Mannose-Binding Protein A, subunit A"/>
    <property type="match status" value="1"/>
</dbReference>
<name>A0A2B4SGT7_STYPI</name>
<evidence type="ECO:0000313" key="7">
    <source>
        <dbReference type="EMBL" id="PFX29111.1"/>
    </source>
</evidence>
<keyword evidence="8" id="KW-1185">Reference proteome</keyword>
<dbReference type="Pfam" id="PF07699">
    <property type="entry name" value="Ephrin_rec_like"/>
    <property type="match status" value="1"/>
</dbReference>
<dbReference type="PROSITE" id="PS50923">
    <property type="entry name" value="SUSHI"/>
    <property type="match status" value="1"/>
</dbReference>
<dbReference type="InterPro" id="IPR000436">
    <property type="entry name" value="Sushi_SCR_CCP_dom"/>
</dbReference>
<evidence type="ECO:0000313" key="8">
    <source>
        <dbReference type="Proteomes" id="UP000225706"/>
    </source>
</evidence>
<dbReference type="Proteomes" id="UP000225706">
    <property type="component" value="Unassembled WGS sequence"/>
</dbReference>
<proteinExistence type="predicted"/>